<dbReference type="FunFam" id="3.30.1330.40:FF:000001">
    <property type="entry name" value="L-PSP family endoribonuclease"/>
    <property type="match status" value="1"/>
</dbReference>
<dbReference type="PANTHER" id="PTHR11803">
    <property type="entry name" value="2-IMINOBUTANOATE/2-IMINOPROPANOATE DEAMINASE RIDA"/>
    <property type="match status" value="1"/>
</dbReference>
<dbReference type="Gene3D" id="3.30.1330.40">
    <property type="entry name" value="RutC-like"/>
    <property type="match status" value="1"/>
</dbReference>
<comment type="similarity">
    <text evidence="1">Belongs to the RutC family.</text>
</comment>
<dbReference type="GO" id="GO:0005739">
    <property type="term" value="C:mitochondrion"/>
    <property type="evidence" value="ECO:0007669"/>
    <property type="project" value="TreeGrafter"/>
</dbReference>
<reference evidence="2" key="1">
    <citation type="journal article" date="2019" name="bioRxiv">
        <title>The Genome of the Zebra Mussel, Dreissena polymorpha: A Resource for Invasive Species Research.</title>
        <authorList>
            <person name="McCartney M.A."/>
            <person name="Auch B."/>
            <person name="Kono T."/>
            <person name="Mallez S."/>
            <person name="Zhang Y."/>
            <person name="Obille A."/>
            <person name="Becker A."/>
            <person name="Abrahante J.E."/>
            <person name="Garbe J."/>
            <person name="Badalamenti J.P."/>
            <person name="Herman A."/>
            <person name="Mangelson H."/>
            <person name="Liachko I."/>
            <person name="Sullivan S."/>
            <person name="Sone E.D."/>
            <person name="Koren S."/>
            <person name="Silverstein K.A.T."/>
            <person name="Beckman K.B."/>
            <person name="Gohl D.M."/>
        </authorList>
    </citation>
    <scope>NUCLEOTIDE SEQUENCE</scope>
    <source>
        <strain evidence="2">Duluth1</strain>
        <tissue evidence="2">Whole animal</tissue>
    </source>
</reference>
<dbReference type="PANTHER" id="PTHR11803:SF39">
    <property type="entry name" value="2-IMINOBUTANOATE_2-IMINOPROPANOATE DEAMINASE"/>
    <property type="match status" value="1"/>
</dbReference>
<dbReference type="Proteomes" id="UP000828390">
    <property type="component" value="Unassembled WGS sequence"/>
</dbReference>
<keyword evidence="3" id="KW-1185">Reference proteome</keyword>
<dbReference type="GO" id="GO:0019239">
    <property type="term" value="F:deaminase activity"/>
    <property type="evidence" value="ECO:0007669"/>
    <property type="project" value="TreeGrafter"/>
</dbReference>
<dbReference type="InterPro" id="IPR019897">
    <property type="entry name" value="RidA_CS"/>
</dbReference>
<organism evidence="2 3">
    <name type="scientific">Dreissena polymorpha</name>
    <name type="common">Zebra mussel</name>
    <name type="synonym">Mytilus polymorpha</name>
    <dbReference type="NCBI Taxonomy" id="45954"/>
    <lineage>
        <taxon>Eukaryota</taxon>
        <taxon>Metazoa</taxon>
        <taxon>Spiralia</taxon>
        <taxon>Lophotrochozoa</taxon>
        <taxon>Mollusca</taxon>
        <taxon>Bivalvia</taxon>
        <taxon>Autobranchia</taxon>
        <taxon>Heteroconchia</taxon>
        <taxon>Euheterodonta</taxon>
        <taxon>Imparidentia</taxon>
        <taxon>Neoheterodontei</taxon>
        <taxon>Myida</taxon>
        <taxon>Dreissenoidea</taxon>
        <taxon>Dreissenidae</taxon>
        <taxon>Dreissena</taxon>
    </lineage>
</organism>
<comment type="caution">
    <text evidence="2">The sequence shown here is derived from an EMBL/GenBank/DDBJ whole genome shotgun (WGS) entry which is preliminary data.</text>
</comment>
<protein>
    <submittedName>
        <fullName evidence="2">Uncharacterized protein</fullName>
    </submittedName>
</protein>
<proteinExistence type="inferred from homology"/>
<dbReference type="InterPro" id="IPR006175">
    <property type="entry name" value="YjgF/YER057c/UK114"/>
</dbReference>
<dbReference type="EMBL" id="JAIWYP010000016">
    <property type="protein sequence ID" value="KAH3697970.1"/>
    <property type="molecule type" value="Genomic_DNA"/>
</dbReference>
<gene>
    <name evidence="2" type="ORF">DPMN_085483</name>
</gene>
<dbReference type="PROSITE" id="PS01094">
    <property type="entry name" value="UPF0076"/>
    <property type="match status" value="1"/>
</dbReference>
<dbReference type="OrthoDB" id="309640at2759"/>
<evidence type="ECO:0000313" key="3">
    <source>
        <dbReference type="Proteomes" id="UP000828390"/>
    </source>
</evidence>
<reference evidence="2" key="2">
    <citation type="submission" date="2020-11" db="EMBL/GenBank/DDBJ databases">
        <authorList>
            <person name="McCartney M.A."/>
            <person name="Auch B."/>
            <person name="Kono T."/>
            <person name="Mallez S."/>
            <person name="Becker A."/>
            <person name="Gohl D.M."/>
            <person name="Silverstein K.A.T."/>
            <person name="Koren S."/>
            <person name="Bechman K.B."/>
            <person name="Herman A."/>
            <person name="Abrahante J.E."/>
            <person name="Garbe J."/>
        </authorList>
    </citation>
    <scope>NUCLEOTIDE SEQUENCE</scope>
    <source>
        <strain evidence="2">Duluth1</strain>
        <tissue evidence="2">Whole animal</tissue>
    </source>
</reference>
<dbReference type="InterPro" id="IPR006056">
    <property type="entry name" value="RidA"/>
</dbReference>
<dbReference type="InterPro" id="IPR035959">
    <property type="entry name" value="RutC-like_sf"/>
</dbReference>
<evidence type="ECO:0000313" key="2">
    <source>
        <dbReference type="EMBL" id="KAH3697970.1"/>
    </source>
</evidence>
<dbReference type="AlphaFoldDB" id="A0A9D3YCU2"/>
<dbReference type="NCBIfam" id="TIGR00004">
    <property type="entry name" value="Rid family detoxifying hydrolase"/>
    <property type="match status" value="1"/>
</dbReference>
<dbReference type="GO" id="GO:0005829">
    <property type="term" value="C:cytosol"/>
    <property type="evidence" value="ECO:0007669"/>
    <property type="project" value="TreeGrafter"/>
</dbReference>
<dbReference type="CDD" id="cd00448">
    <property type="entry name" value="YjgF_YER057c_UK114_family"/>
    <property type="match status" value="1"/>
</dbReference>
<dbReference type="Pfam" id="PF01042">
    <property type="entry name" value="Ribonuc_L-PSP"/>
    <property type="match status" value="1"/>
</dbReference>
<sequence length="139" mass="14735">MSRMASVVRKIIKTTKAPGAVGPYSQAVLVNNTLYLSGQIGLDVNTGTIVPGGVVAECEQVLKNMGVVLAEAGSDYSKVVKCTVLLDDIGNFNAVNEVYLKFFTTDKLPARACYAVKDLPRGAKVEIEAVAIVGDVKDE</sequence>
<dbReference type="SUPFAM" id="SSF55298">
    <property type="entry name" value="YjgF-like"/>
    <property type="match status" value="1"/>
</dbReference>
<name>A0A9D3YCU2_DREPO</name>
<accession>A0A9D3YCU2</accession>
<evidence type="ECO:0000256" key="1">
    <source>
        <dbReference type="ARBA" id="ARBA00010552"/>
    </source>
</evidence>